<evidence type="ECO:0000256" key="1">
    <source>
        <dbReference type="ARBA" id="ARBA00004123"/>
    </source>
</evidence>
<dbReference type="PANTHER" id="PTHR47257">
    <property type="entry name" value="PH-RESPONSE TRANSCRIPTION FACTOR PACC/RIM101"/>
    <property type="match status" value="1"/>
</dbReference>
<dbReference type="SUPFAM" id="SSF57667">
    <property type="entry name" value="beta-beta-alpha zinc fingers"/>
    <property type="match status" value="1"/>
</dbReference>
<gene>
    <name evidence="11" type="ORF">BDEG_22313</name>
</gene>
<keyword evidence="6" id="KW-0862">Zinc</keyword>
<comment type="similarity">
    <text evidence="8">Belongs to the pacC/RIM101 family.</text>
</comment>
<dbReference type="InterPro" id="IPR036236">
    <property type="entry name" value="Znf_C2H2_sf"/>
</dbReference>
<evidence type="ECO:0000256" key="5">
    <source>
        <dbReference type="ARBA" id="ARBA00022771"/>
    </source>
</evidence>
<dbReference type="AlphaFoldDB" id="A0A177WFP9"/>
<evidence type="ECO:0000256" key="7">
    <source>
        <dbReference type="ARBA" id="ARBA00023242"/>
    </source>
</evidence>
<name>A0A177WFP9_BATDL</name>
<dbReference type="Proteomes" id="UP000077115">
    <property type="component" value="Unassembled WGS sequence"/>
</dbReference>
<dbReference type="EMBL" id="DS022301">
    <property type="protein sequence ID" value="OAJ38370.1"/>
    <property type="molecule type" value="Genomic_DNA"/>
</dbReference>
<reference evidence="11 12" key="2">
    <citation type="submission" date="2016-05" db="EMBL/GenBank/DDBJ databases">
        <title>Lineage-specific infection strategies underlie the spectrum of fungal disease in amphibians.</title>
        <authorList>
            <person name="Cuomo C.A."/>
            <person name="Farrer R.A."/>
            <person name="James T."/>
            <person name="Longcore J."/>
            <person name="Birren B."/>
        </authorList>
    </citation>
    <scope>NUCLEOTIDE SEQUENCE [LARGE SCALE GENOMIC DNA]</scope>
    <source>
        <strain evidence="11 12">JEL423</strain>
    </source>
</reference>
<comment type="subcellular location">
    <subcellularLocation>
        <location evidence="1">Nucleus</location>
    </subcellularLocation>
</comment>
<evidence type="ECO:0000256" key="9">
    <source>
        <dbReference type="SAM" id="MobiDB-lite"/>
    </source>
</evidence>
<feature type="compositionally biased region" description="Polar residues" evidence="9">
    <location>
        <begin position="182"/>
        <end position="197"/>
    </location>
</feature>
<evidence type="ECO:0000256" key="2">
    <source>
        <dbReference type="ARBA" id="ARBA00022491"/>
    </source>
</evidence>
<keyword evidence="5" id="KW-0863">Zinc-finger</keyword>
<evidence type="ECO:0000313" key="11">
    <source>
        <dbReference type="EMBL" id="OAJ38370.1"/>
    </source>
</evidence>
<feature type="domain" description="C2H2-type" evidence="10">
    <location>
        <begin position="293"/>
        <end position="315"/>
    </location>
</feature>
<dbReference type="InterPro" id="IPR013087">
    <property type="entry name" value="Znf_C2H2_type"/>
</dbReference>
<evidence type="ECO:0000259" key="10">
    <source>
        <dbReference type="PROSITE" id="PS00028"/>
    </source>
</evidence>
<dbReference type="PANTHER" id="PTHR47257:SF1">
    <property type="entry name" value="PH-RESPONSE TRANSCRIPTION FACTOR PACC_RIM101"/>
    <property type="match status" value="1"/>
</dbReference>
<reference evidence="11 12" key="1">
    <citation type="submission" date="2006-10" db="EMBL/GenBank/DDBJ databases">
        <title>The Genome Sequence of Batrachochytrium dendrobatidis JEL423.</title>
        <authorList>
            <consortium name="The Broad Institute Genome Sequencing Platform"/>
            <person name="Birren B."/>
            <person name="Lander E."/>
            <person name="Galagan J."/>
            <person name="Cuomo C."/>
            <person name="Devon K."/>
            <person name="Jaffe D."/>
            <person name="Butler J."/>
            <person name="Alvarez P."/>
            <person name="Gnerre S."/>
            <person name="Grabherr M."/>
            <person name="Kleber M."/>
            <person name="Mauceli E."/>
            <person name="Brockman W."/>
            <person name="Young S."/>
            <person name="LaButti K."/>
            <person name="Sykes S."/>
            <person name="DeCaprio D."/>
            <person name="Crawford M."/>
            <person name="Koehrsen M."/>
            <person name="Engels R."/>
            <person name="Montgomery P."/>
            <person name="Pearson M."/>
            <person name="Howarth C."/>
            <person name="Larson L."/>
            <person name="White J."/>
            <person name="O'Leary S."/>
            <person name="Kodira C."/>
            <person name="Zeng Q."/>
            <person name="Yandava C."/>
            <person name="Alvarado L."/>
            <person name="Longcore J."/>
            <person name="James T."/>
        </authorList>
    </citation>
    <scope>NUCLEOTIDE SEQUENCE [LARGE SCALE GENOMIC DNA]</scope>
    <source>
        <strain evidence="11 12">JEL423</strain>
    </source>
</reference>
<dbReference type="PROSITE" id="PS00028">
    <property type="entry name" value="ZINC_FINGER_C2H2_1"/>
    <property type="match status" value="1"/>
</dbReference>
<evidence type="ECO:0000313" key="12">
    <source>
        <dbReference type="Proteomes" id="UP000077115"/>
    </source>
</evidence>
<protein>
    <recommendedName>
        <fullName evidence="10">C2H2-type domain-containing protein</fullName>
    </recommendedName>
</protein>
<dbReference type="GO" id="GO:0008270">
    <property type="term" value="F:zinc ion binding"/>
    <property type="evidence" value="ECO:0007669"/>
    <property type="project" value="UniProtKB-KW"/>
</dbReference>
<dbReference type="STRING" id="403673.A0A177WFP9"/>
<keyword evidence="7" id="KW-0539">Nucleus</keyword>
<keyword evidence="4" id="KW-0677">Repeat</keyword>
<evidence type="ECO:0000256" key="6">
    <source>
        <dbReference type="ARBA" id="ARBA00022833"/>
    </source>
</evidence>
<dbReference type="Gene3D" id="3.30.160.60">
    <property type="entry name" value="Classic Zinc Finger"/>
    <property type="match status" value="1"/>
</dbReference>
<organism evidence="11 12">
    <name type="scientific">Batrachochytrium dendrobatidis (strain JEL423)</name>
    <dbReference type="NCBI Taxonomy" id="403673"/>
    <lineage>
        <taxon>Eukaryota</taxon>
        <taxon>Fungi</taxon>
        <taxon>Fungi incertae sedis</taxon>
        <taxon>Chytridiomycota</taxon>
        <taxon>Chytridiomycota incertae sedis</taxon>
        <taxon>Chytridiomycetes</taxon>
        <taxon>Rhizophydiales</taxon>
        <taxon>Rhizophydiales incertae sedis</taxon>
        <taxon>Batrachochytrium</taxon>
    </lineage>
</organism>
<feature type="region of interest" description="Disordered" evidence="9">
    <location>
        <begin position="178"/>
        <end position="197"/>
    </location>
</feature>
<feature type="region of interest" description="Disordered" evidence="9">
    <location>
        <begin position="372"/>
        <end position="406"/>
    </location>
</feature>
<sequence>MSSDSSDTSSLFFSEIDSLTVNHNFLSVATPLSAHESFSSASSTCTATAASPILKASLDHDMSSDIIAELFDLSNSTDIACDSDKMHAFVSGMRTQPMVLTSSSTSAVSVSSQSTRDVGLSAFAMLDHPFADISSYTAPLIEDNLNSRIIAATPNAASASHSHPLSVALFPASLDGSATDPPVSSHQSEPSTVVQSLTKPQPPVVCLWMIAPTSADTTSSPITPKDSICGIHFAIADELNTHLSEDHIGRKMLHNLCLRCRWQSCAHSDVPFKKRDHIISHLKSHLQLKPFICHACNKCYKWQHDFHKHQIKSGHCSSSTTVSNANSATMRGESKCVATADVIHGTSTAALFSAASRRKSRLRQNLSFDTVSELTELEPPESTAASSHEPRPGLPATAVSMHTSDYSPCPPPTQVIVTPALCTSLEPTEVPSTQSVASITGVLASTTVPCSVSAASSISSTHKRGRAEFNPPSTSQPSFQPMHPPHHPLLHHPHHHHIVDRHHSKIFRPLPTPSSRTPRSSVKSESMHSFYAHSVYSNCDSSYHPEYAPSITSLDHTMGTVDLHDTDSVYPTPNGAPFLDESTEMQIRDFLLSLPAPGAVAYPYPTQLDYGNIGPSQSYPTTSSLGLPLTHLNESANPSAFAYTNTMGGGSISGLFDDSVVHSTTASSAHPSSKQLLPFNSFHSFGVADLLPLDSISIARTSSHPLTDCLSLNDMSLNFDAIQSATSIAPSVSIPLMSNSSGNSIWDLGLDQLDSSMICCPPGLKVYLACTLFVI</sequence>
<accession>A0A177WFP9</accession>
<evidence type="ECO:0000256" key="4">
    <source>
        <dbReference type="ARBA" id="ARBA00022737"/>
    </source>
</evidence>
<evidence type="ECO:0000256" key="8">
    <source>
        <dbReference type="ARBA" id="ARBA00038089"/>
    </source>
</evidence>
<keyword evidence="2" id="KW-0678">Repressor</keyword>
<keyword evidence="3" id="KW-0479">Metal-binding</keyword>
<feature type="region of interest" description="Disordered" evidence="9">
    <location>
        <begin position="459"/>
        <end position="485"/>
    </location>
</feature>
<dbReference type="OrthoDB" id="6155966at2759"/>
<dbReference type="InterPro" id="IPR050806">
    <property type="entry name" value="pacC/RIM101"/>
</dbReference>
<proteinExistence type="inferred from homology"/>
<dbReference type="GO" id="GO:0005634">
    <property type="term" value="C:nucleus"/>
    <property type="evidence" value="ECO:0007669"/>
    <property type="project" value="UniProtKB-SubCell"/>
</dbReference>
<dbReference type="VEuPathDB" id="FungiDB:BDEG_22313"/>
<evidence type="ECO:0000256" key="3">
    <source>
        <dbReference type="ARBA" id="ARBA00022723"/>
    </source>
</evidence>